<name>A0ABU2H6S2_9ACTN</name>
<keyword evidence="7" id="KW-1185">Reference proteome</keyword>
<evidence type="ECO:0000256" key="4">
    <source>
        <dbReference type="PIRNR" id="PIRNR000723"/>
    </source>
</evidence>
<feature type="domain" description="Aspartate/glutamate/uridylate kinase" evidence="5">
    <location>
        <begin position="6"/>
        <end position="296"/>
    </location>
</feature>
<dbReference type="PRINTS" id="PR01469">
    <property type="entry name" value="CARBMTKINASE"/>
</dbReference>
<dbReference type="RefSeq" id="WP_310912052.1">
    <property type="nucleotide sequence ID" value="NZ_JAVLVT010000003.1"/>
</dbReference>
<evidence type="ECO:0000313" key="7">
    <source>
        <dbReference type="Proteomes" id="UP001250214"/>
    </source>
</evidence>
<evidence type="ECO:0000256" key="1">
    <source>
        <dbReference type="ARBA" id="ARBA00011066"/>
    </source>
</evidence>
<evidence type="ECO:0000259" key="5">
    <source>
        <dbReference type="Pfam" id="PF00696"/>
    </source>
</evidence>
<dbReference type="CDD" id="cd04235">
    <property type="entry name" value="AAK_CK"/>
    <property type="match status" value="1"/>
</dbReference>
<reference evidence="7" key="1">
    <citation type="submission" date="2023-07" db="EMBL/GenBank/DDBJ databases">
        <title>Novel species in the genus Lipingzhangella isolated from Sambhar Salt Lake.</title>
        <authorList>
            <person name="Jiya N."/>
            <person name="Kajale S."/>
            <person name="Sharma A."/>
        </authorList>
    </citation>
    <scope>NUCLEOTIDE SEQUENCE [LARGE SCALE GENOMIC DNA]</scope>
    <source>
        <strain evidence="7">LS1_29</strain>
    </source>
</reference>
<evidence type="ECO:0000313" key="6">
    <source>
        <dbReference type="EMBL" id="MDS1270549.1"/>
    </source>
</evidence>
<proteinExistence type="inferred from homology"/>
<comment type="caution">
    <text evidence="6">The sequence shown here is derived from an EMBL/GenBank/DDBJ whole genome shotgun (WGS) entry which is preliminary data.</text>
</comment>
<dbReference type="InterPro" id="IPR036393">
    <property type="entry name" value="AceGlu_kinase-like_sf"/>
</dbReference>
<dbReference type="GO" id="GO:0016301">
    <property type="term" value="F:kinase activity"/>
    <property type="evidence" value="ECO:0007669"/>
    <property type="project" value="UniProtKB-KW"/>
</dbReference>
<accession>A0ABU2H6S2</accession>
<keyword evidence="2 4" id="KW-0808">Transferase</keyword>
<dbReference type="NCBIfam" id="NF009007">
    <property type="entry name" value="PRK12352.1"/>
    <property type="match status" value="1"/>
</dbReference>
<keyword evidence="3 4" id="KW-0418">Kinase</keyword>
<dbReference type="Pfam" id="PF00696">
    <property type="entry name" value="AA_kinase"/>
    <property type="match status" value="1"/>
</dbReference>
<dbReference type="Gene3D" id="3.40.1160.10">
    <property type="entry name" value="Acetylglutamate kinase-like"/>
    <property type="match status" value="1"/>
</dbReference>
<dbReference type="InterPro" id="IPR003964">
    <property type="entry name" value="Carb_kinase"/>
</dbReference>
<sequence length="313" mass="32115">MTESHRVVVALGGNAMTAPDGQARPEDQRKAIAAAVEPIAEVISGGTEVVLTHGNGPQVGNLLVKNEIAADVVPPVPLDWCGAQTQATIGYTLSGALEDALARRGVRRSVAALVTRVRVDAEDAAFQNPDKPIGRYVEAGEAARHSARGQHWVEVAGRGWRRVVPSPEPQDILDAGAVRALLAAGIVPVAAGGGGIPVAFGADGSGVGVEAVLDKDRTAALLARVVNADTLVIATDVPGAVIHRGSPQEQQIGHTTPEQLREYARAGHFDAGSMGPKVQAADRFVSHGGQRAVITSLDQLAAGLAGTAGTIVS</sequence>
<dbReference type="EMBL" id="JAVLVT010000003">
    <property type="protein sequence ID" value="MDS1270549.1"/>
    <property type="molecule type" value="Genomic_DNA"/>
</dbReference>
<dbReference type="InterPro" id="IPR001048">
    <property type="entry name" value="Asp/Glu/Uridylate_kinase"/>
</dbReference>
<organism evidence="6 7">
    <name type="scientific">Lipingzhangella rawalii</name>
    <dbReference type="NCBI Taxonomy" id="2055835"/>
    <lineage>
        <taxon>Bacteria</taxon>
        <taxon>Bacillati</taxon>
        <taxon>Actinomycetota</taxon>
        <taxon>Actinomycetes</taxon>
        <taxon>Streptosporangiales</taxon>
        <taxon>Nocardiopsidaceae</taxon>
        <taxon>Lipingzhangella</taxon>
    </lineage>
</organism>
<protein>
    <recommendedName>
        <fullName evidence="4">Carbamate kinase</fullName>
    </recommendedName>
</protein>
<gene>
    <name evidence="6" type="ORF">RIF23_09595</name>
</gene>
<dbReference type="SUPFAM" id="SSF53633">
    <property type="entry name" value="Carbamate kinase-like"/>
    <property type="match status" value="1"/>
</dbReference>
<dbReference type="PANTHER" id="PTHR30409:SF1">
    <property type="entry name" value="CARBAMATE KINASE-RELATED"/>
    <property type="match status" value="1"/>
</dbReference>
<dbReference type="PIRSF" id="PIRSF000723">
    <property type="entry name" value="Carbamate_kin"/>
    <property type="match status" value="1"/>
</dbReference>
<dbReference type="Proteomes" id="UP001250214">
    <property type="component" value="Unassembled WGS sequence"/>
</dbReference>
<evidence type="ECO:0000256" key="3">
    <source>
        <dbReference type="ARBA" id="ARBA00022777"/>
    </source>
</evidence>
<comment type="similarity">
    <text evidence="1 4">Belongs to the carbamate kinase family.</text>
</comment>
<dbReference type="PANTHER" id="PTHR30409">
    <property type="entry name" value="CARBAMATE KINASE"/>
    <property type="match status" value="1"/>
</dbReference>
<evidence type="ECO:0000256" key="2">
    <source>
        <dbReference type="ARBA" id="ARBA00022679"/>
    </source>
</evidence>